<evidence type="ECO:0000313" key="4">
    <source>
        <dbReference type="EMBL" id="CDF36753.1"/>
    </source>
</evidence>
<reference evidence="5" key="1">
    <citation type="journal article" date="2013" name="Proc. Natl. Acad. Sci. U.S.A.">
        <title>Genome structure and metabolic features in the red seaweed Chondrus crispus shed light on evolution of the Archaeplastida.</title>
        <authorList>
            <person name="Collen J."/>
            <person name="Porcel B."/>
            <person name="Carre W."/>
            <person name="Ball S.G."/>
            <person name="Chaparro C."/>
            <person name="Tonon T."/>
            <person name="Barbeyron T."/>
            <person name="Michel G."/>
            <person name="Noel B."/>
            <person name="Valentin K."/>
            <person name="Elias M."/>
            <person name="Artiguenave F."/>
            <person name="Arun A."/>
            <person name="Aury J.M."/>
            <person name="Barbosa-Neto J.F."/>
            <person name="Bothwell J.H."/>
            <person name="Bouget F.Y."/>
            <person name="Brillet L."/>
            <person name="Cabello-Hurtado F."/>
            <person name="Capella-Gutierrez S."/>
            <person name="Charrier B."/>
            <person name="Cladiere L."/>
            <person name="Cock J.M."/>
            <person name="Coelho S.M."/>
            <person name="Colleoni C."/>
            <person name="Czjzek M."/>
            <person name="Da Silva C."/>
            <person name="Delage L."/>
            <person name="Denoeud F."/>
            <person name="Deschamps P."/>
            <person name="Dittami S.M."/>
            <person name="Gabaldon T."/>
            <person name="Gachon C.M."/>
            <person name="Groisillier A."/>
            <person name="Herve C."/>
            <person name="Jabbari K."/>
            <person name="Katinka M."/>
            <person name="Kloareg B."/>
            <person name="Kowalczyk N."/>
            <person name="Labadie K."/>
            <person name="Leblanc C."/>
            <person name="Lopez P.J."/>
            <person name="McLachlan D.H."/>
            <person name="Meslet-Cladiere L."/>
            <person name="Moustafa A."/>
            <person name="Nehr Z."/>
            <person name="Nyvall Collen P."/>
            <person name="Panaud O."/>
            <person name="Partensky F."/>
            <person name="Poulain J."/>
            <person name="Rensing S.A."/>
            <person name="Rousvoal S."/>
            <person name="Samson G."/>
            <person name="Symeonidi A."/>
            <person name="Weissenbach J."/>
            <person name="Zambounis A."/>
            <person name="Wincker P."/>
            <person name="Boyen C."/>
        </authorList>
    </citation>
    <scope>NUCLEOTIDE SEQUENCE [LARGE SCALE GENOMIC DNA]</scope>
    <source>
        <strain evidence="5">cv. Stackhouse</strain>
    </source>
</reference>
<protein>
    <recommendedName>
        <fullName evidence="3">HMA domain-containing protein</fullName>
    </recommendedName>
</protein>
<keyword evidence="5" id="KW-1185">Reference proteome</keyword>
<dbReference type="InterPro" id="IPR036163">
    <property type="entry name" value="HMA_dom_sf"/>
</dbReference>
<dbReference type="PhylomeDB" id="R7QG46"/>
<dbReference type="InterPro" id="IPR006121">
    <property type="entry name" value="HMA_dom"/>
</dbReference>
<feature type="domain" description="HMA" evidence="3">
    <location>
        <begin position="129"/>
        <end position="192"/>
    </location>
</feature>
<dbReference type="PROSITE" id="PS50846">
    <property type="entry name" value="HMA_2"/>
    <property type="match status" value="3"/>
</dbReference>
<evidence type="ECO:0000256" key="1">
    <source>
        <dbReference type="ARBA" id="ARBA00022723"/>
    </source>
</evidence>
<organism evidence="4 5">
    <name type="scientific">Chondrus crispus</name>
    <name type="common">Carrageen Irish moss</name>
    <name type="synonym">Polymorpha crispa</name>
    <dbReference type="NCBI Taxonomy" id="2769"/>
    <lineage>
        <taxon>Eukaryota</taxon>
        <taxon>Rhodophyta</taxon>
        <taxon>Florideophyceae</taxon>
        <taxon>Rhodymeniophycidae</taxon>
        <taxon>Gigartinales</taxon>
        <taxon>Gigartinaceae</taxon>
        <taxon>Chondrus</taxon>
    </lineage>
</organism>
<dbReference type="Pfam" id="PF00403">
    <property type="entry name" value="HMA"/>
    <property type="match status" value="4"/>
</dbReference>
<dbReference type="Gene3D" id="3.30.70.100">
    <property type="match status" value="4"/>
</dbReference>
<dbReference type="OrthoDB" id="432719at2759"/>
<dbReference type="PROSITE" id="PS01047">
    <property type="entry name" value="HMA_1"/>
    <property type="match status" value="2"/>
</dbReference>
<dbReference type="NCBIfam" id="TIGR00003">
    <property type="entry name" value="copper ion binding protein"/>
    <property type="match status" value="1"/>
</dbReference>
<dbReference type="KEGG" id="ccp:CHC_T00004799001"/>
<dbReference type="Proteomes" id="UP000012073">
    <property type="component" value="Unassembled WGS sequence"/>
</dbReference>
<dbReference type="FunFam" id="3.30.70.100:FF:000001">
    <property type="entry name" value="ATPase copper transporting beta"/>
    <property type="match status" value="1"/>
</dbReference>
<dbReference type="InterPro" id="IPR017969">
    <property type="entry name" value="Heavy-metal-associated_CS"/>
</dbReference>
<dbReference type="AlphaFoldDB" id="R7QG46"/>
<accession>R7QG46</accession>
<dbReference type="PANTHER" id="PTHR46594">
    <property type="entry name" value="P-TYPE CATION-TRANSPORTING ATPASE"/>
    <property type="match status" value="1"/>
</dbReference>
<keyword evidence="1" id="KW-0479">Metal-binding</keyword>
<dbReference type="PRINTS" id="PR00942">
    <property type="entry name" value="CUATPASEI"/>
</dbReference>
<dbReference type="InterPro" id="IPR006122">
    <property type="entry name" value="HMA_Cu_ion-bd"/>
</dbReference>
<proteinExistence type="predicted"/>
<evidence type="ECO:0000259" key="3">
    <source>
        <dbReference type="PROSITE" id="PS50846"/>
    </source>
</evidence>
<dbReference type="RefSeq" id="XP_005716572.1">
    <property type="nucleotide sequence ID" value="XM_005716515.1"/>
</dbReference>
<dbReference type="GeneID" id="17324287"/>
<feature type="domain" description="HMA" evidence="3">
    <location>
        <begin position="208"/>
        <end position="274"/>
    </location>
</feature>
<evidence type="ECO:0000256" key="2">
    <source>
        <dbReference type="ARBA" id="ARBA00023008"/>
    </source>
</evidence>
<dbReference type="EMBL" id="HG001800">
    <property type="protein sequence ID" value="CDF36753.1"/>
    <property type="molecule type" value="Genomic_DNA"/>
</dbReference>
<keyword evidence="2" id="KW-0186">Copper</keyword>
<name>R7QG46_CHOCR</name>
<dbReference type="SUPFAM" id="SSF55008">
    <property type="entry name" value="HMA, heavy metal-associated domain"/>
    <property type="match status" value="4"/>
</dbReference>
<evidence type="ECO:0000313" key="5">
    <source>
        <dbReference type="Proteomes" id="UP000012073"/>
    </source>
</evidence>
<dbReference type="PANTHER" id="PTHR46594:SF4">
    <property type="entry name" value="P-TYPE CATION-TRANSPORTING ATPASE"/>
    <property type="match status" value="1"/>
</dbReference>
<dbReference type="Gramene" id="CDF36753">
    <property type="protein sequence ID" value="CDF36753"/>
    <property type="gene ID" value="CHC_T00004799001"/>
</dbReference>
<dbReference type="GO" id="GO:0005507">
    <property type="term" value="F:copper ion binding"/>
    <property type="evidence" value="ECO:0007669"/>
    <property type="project" value="InterPro"/>
</dbReference>
<sequence>MTCMNCVGKVAAALEALESATDVAVSLEDGRATLRFAGEDDALVRAVDLSPPVSPLRDVVLRIEGMTCMNCVGKVSVALEALESAADVAVSLEDGRATLRFAGEDDALVRAVAEGANKVDLSPPVSPLRDVVLRIEGMTCMNCVGKVSVALEALESAADVAVSLEDGRATLRFSGEDDALVRADVTRGYRKEHHDSLVESDASSANDVTTQLRVSGMTCSACVGSVETVLSKADGVSKAKVNLLAGRATVIHDASLTVAQELAALVAASGFQCQVLESTGNNDKSTAANVPKPTCGARDF</sequence>
<dbReference type="CDD" id="cd00371">
    <property type="entry name" value="HMA"/>
    <property type="match status" value="3"/>
</dbReference>
<feature type="domain" description="HMA" evidence="3">
    <location>
        <begin position="57"/>
        <end position="124"/>
    </location>
</feature>
<dbReference type="OMA" id="MTCMNCV"/>
<gene>
    <name evidence="4" type="ORF">CHC_T00004799001</name>
</gene>